<dbReference type="OrthoDB" id="4377150at2"/>
<keyword evidence="2" id="KW-1133">Transmembrane helix</keyword>
<gene>
    <name evidence="3" type="ORF">GS4_14_00200</name>
</gene>
<evidence type="ECO:0000313" key="3">
    <source>
        <dbReference type="EMBL" id="GAC68191.1"/>
    </source>
</evidence>
<name>M0QIR4_9ACTN</name>
<dbReference type="Proteomes" id="UP000011666">
    <property type="component" value="Unassembled WGS sequence"/>
</dbReference>
<dbReference type="eggNOG" id="ENOG5031VR4">
    <property type="taxonomic scope" value="Bacteria"/>
</dbReference>
<accession>M0QIR4</accession>
<dbReference type="Pfam" id="PF17270">
    <property type="entry name" value="DUF5336"/>
    <property type="match status" value="1"/>
</dbReference>
<proteinExistence type="predicted"/>
<dbReference type="STRING" id="1223545.GS4_14_00200"/>
<dbReference type="InterPro" id="IPR035166">
    <property type="entry name" value="DUF5336"/>
</dbReference>
<evidence type="ECO:0000256" key="2">
    <source>
        <dbReference type="SAM" id="Phobius"/>
    </source>
</evidence>
<feature type="compositionally biased region" description="Low complexity" evidence="1">
    <location>
        <begin position="25"/>
        <end position="59"/>
    </location>
</feature>
<sequence length="234" mass="23693">MANPGDPRFQPHQSGASEQPTTAVPTSGPASGSWSAAGPTGPAAPGQQPGQQPVGSHHPGPGPAGPQPFGAPLAGPTGAWQPPPARTSRLDLASVLALVAVVAGSVAYFMGFVSWVTIPTNADRQFEDWASQAENGIGIPGFLSYDIVLNPGRFLIVLGVVALATLLVLAPRYRRALSILAVGAAAGWLGLFAAALAIPPFIQIGTGAILGLVFGFVQTAALFAAAFVQGFGRD</sequence>
<feature type="transmembrane region" description="Helical" evidence="2">
    <location>
        <begin position="208"/>
        <end position="228"/>
    </location>
</feature>
<feature type="compositionally biased region" description="Polar residues" evidence="1">
    <location>
        <begin position="11"/>
        <end position="24"/>
    </location>
</feature>
<protein>
    <submittedName>
        <fullName evidence="3">Uncharacterized protein</fullName>
    </submittedName>
</protein>
<keyword evidence="2" id="KW-0472">Membrane</keyword>
<reference evidence="3 4" key="1">
    <citation type="submission" date="2013-01" db="EMBL/GenBank/DDBJ databases">
        <title>Whole genome shotgun sequence of Gordonia soli NBRC 108243.</title>
        <authorList>
            <person name="Isaki-Nakamura S."/>
            <person name="Hosoyama A."/>
            <person name="Tsuchikane K."/>
            <person name="Ando Y."/>
            <person name="Baba S."/>
            <person name="Ohji S."/>
            <person name="Hamada M."/>
            <person name="Tamura T."/>
            <person name="Yamazoe A."/>
            <person name="Yamazaki S."/>
            <person name="Fujita N."/>
        </authorList>
    </citation>
    <scope>NUCLEOTIDE SEQUENCE [LARGE SCALE GENOMIC DNA]</scope>
    <source>
        <strain evidence="3 4">NBRC 108243</strain>
    </source>
</reference>
<dbReference type="AlphaFoldDB" id="M0QIR4"/>
<feature type="compositionally biased region" description="Low complexity" evidence="1">
    <location>
        <begin position="67"/>
        <end position="76"/>
    </location>
</feature>
<feature type="transmembrane region" description="Helical" evidence="2">
    <location>
        <begin position="177"/>
        <end position="202"/>
    </location>
</feature>
<dbReference type="RefSeq" id="WP_007620130.1">
    <property type="nucleotide sequence ID" value="NZ_BANX01000014.1"/>
</dbReference>
<comment type="caution">
    <text evidence="3">The sequence shown here is derived from an EMBL/GenBank/DDBJ whole genome shotgun (WGS) entry which is preliminary data.</text>
</comment>
<feature type="transmembrane region" description="Helical" evidence="2">
    <location>
        <begin position="152"/>
        <end position="170"/>
    </location>
</feature>
<dbReference type="EMBL" id="BANX01000014">
    <property type="protein sequence ID" value="GAC68191.1"/>
    <property type="molecule type" value="Genomic_DNA"/>
</dbReference>
<organism evidence="3 4">
    <name type="scientific">Gordonia soli NBRC 108243</name>
    <dbReference type="NCBI Taxonomy" id="1223545"/>
    <lineage>
        <taxon>Bacteria</taxon>
        <taxon>Bacillati</taxon>
        <taxon>Actinomycetota</taxon>
        <taxon>Actinomycetes</taxon>
        <taxon>Mycobacteriales</taxon>
        <taxon>Gordoniaceae</taxon>
        <taxon>Gordonia</taxon>
    </lineage>
</organism>
<evidence type="ECO:0000313" key="4">
    <source>
        <dbReference type="Proteomes" id="UP000011666"/>
    </source>
</evidence>
<feature type="transmembrane region" description="Helical" evidence="2">
    <location>
        <begin position="95"/>
        <end position="118"/>
    </location>
</feature>
<feature type="region of interest" description="Disordered" evidence="1">
    <location>
        <begin position="1"/>
        <end position="85"/>
    </location>
</feature>
<evidence type="ECO:0000256" key="1">
    <source>
        <dbReference type="SAM" id="MobiDB-lite"/>
    </source>
</evidence>
<keyword evidence="2" id="KW-0812">Transmembrane</keyword>
<keyword evidence="4" id="KW-1185">Reference proteome</keyword>